<evidence type="ECO:0000313" key="2">
    <source>
        <dbReference type="Proteomes" id="UP001150581"/>
    </source>
</evidence>
<protein>
    <submittedName>
        <fullName evidence="1">Helicase</fullName>
        <ecNumber evidence="1">3.6.4.13</ecNumber>
    </submittedName>
</protein>
<keyword evidence="2" id="KW-1185">Reference proteome</keyword>
<sequence length="400" mass="43867">MREHAEPEILRTPLEQVSLQAKALGHSDSLQFMQRLLTPPEPAAAQSAELLLVALGACDKVAGPLGALGRLMAEIPVDLRLAKMLVYAVVFGCLDRALVLAALMAHDKPLFAAPFEKRDEARRERMRFAVDGHGDWIADLCAYEYVAGQRGQLDFVSRAVMRDVRNNVRSLREALAFTGLSEPSEPSGPSGPSGPSDPLKITRGGVDPMVLRAVVFAGLSPSIARVRVPKQKYYEVVGGAVGIDREAREMAFYAVDPLGPSPKCAQRWQGHDMRADRRVFIHPQSTMFSENRYAVPFVTFFALTQSGAQKTYMRDVTVPGMYALLLFGPQLVVDPENKVVCVGPTGGLAVRAWPRVAVLVNQLRSLLDELLRRKLDDPSLRIAAHPVVEAVLELIRTDGK</sequence>
<dbReference type="Proteomes" id="UP001150581">
    <property type="component" value="Unassembled WGS sequence"/>
</dbReference>
<keyword evidence="1" id="KW-0347">Helicase</keyword>
<keyword evidence="1" id="KW-0547">Nucleotide-binding</keyword>
<organism evidence="1 2">
    <name type="scientific">Kickxella alabastrina</name>
    <dbReference type="NCBI Taxonomy" id="61397"/>
    <lineage>
        <taxon>Eukaryota</taxon>
        <taxon>Fungi</taxon>
        <taxon>Fungi incertae sedis</taxon>
        <taxon>Zoopagomycota</taxon>
        <taxon>Kickxellomycotina</taxon>
        <taxon>Kickxellomycetes</taxon>
        <taxon>Kickxellales</taxon>
        <taxon>Kickxellaceae</taxon>
        <taxon>Kickxella</taxon>
    </lineage>
</organism>
<dbReference type="EMBL" id="JANBPG010003733">
    <property type="protein sequence ID" value="KAJ1879417.1"/>
    <property type="molecule type" value="Genomic_DNA"/>
</dbReference>
<dbReference type="EC" id="3.6.4.13" evidence="1"/>
<name>A0ACC1I0K9_9FUNG</name>
<evidence type="ECO:0000313" key="1">
    <source>
        <dbReference type="EMBL" id="KAJ1879417.1"/>
    </source>
</evidence>
<keyword evidence="1" id="KW-0067">ATP-binding</keyword>
<accession>A0ACC1I0K9</accession>
<reference evidence="1" key="1">
    <citation type="submission" date="2022-07" db="EMBL/GenBank/DDBJ databases">
        <title>Phylogenomic reconstructions and comparative analyses of Kickxellomycotina fungi.</title>
        <authorList>
            <person name="Reynolds N.K."/>
            <person name="Stajich J.E."/>
            <person name="Barry K."/>
            <person name="Grigoriev I.V."/>
            <person name="Crous P."/>
            <person name="Smith M.E."/>
        </authorList>
    </citation>
    <scope>NUCLEOTIDE SEQUENCE</scope>
    <source>
        <strain evidence="1">Benny 63K</strain>
    </source>
</reference>
<keyword evidence="1" id="KW-0378">Hydrolase</keyword>
<comment type="caution">
    <text evidence="1">The sequence shown here is derived from an EMBL/GenBank/DDBJ whole genome shotgun (WGS) entry which is preliminary data.</text>
</comment>
<proteinExistence type="predicted"/>
<gene>
    <name evidence="1" type="primary">ucp12_3</name>
    <name evidence="1" type="ORF">LPJ66_011695</name>
</gene>